<evidence type="ECO:0000313" key="3">
    <source>
        <dbReference type="EMBL" id="SMP74558.1"/>
    </source>
</evidence>
<feature type="region of interest" description="Disordered" evidence="1">
    <location>
        <begin position="1"/>
        <end position="42"/>
    </location>
</feature>
<proteinExistence type="predicted"/>
<dbReference type="SUPFAM" id="SSF53335">
    <property type="entry name" value="S-adenosyl-L-methionine-dependent methyltransferases"/>
    <property type="match status" value="1"/>
</dbReference>
<keyword evidence="4" id="KW-1185">Reference proteome</keyword>
<evidence type="ECO:0000313" key="4">
    <source>
        <dbReference type="Proteomes" id="UP001158049"/>
    </source>
</evidence>
<dbReference type="InterPro" id="IPR013217">
    <property type="entry name" value="Methyltransf_12"/>
</dbReference>
<feature type="domain" description="Methyltransferase type 12" evidence="2">
    <location>
        <begin position="71"/>
        <end position="153"/>
    </location>
</feature>
<gene>
    <name evidence="3" type="ORF">SAMN06295970_12111</name>
</gene>
<dbReference type="InterPro" id="IPR029063">
    <property type="entry name" value="SAM-dependent_MTases_sf"/>
</dbReference>
<dbReference type="GO" id="GO:0032259">
    <property type="term" value="P:methylation"/>
    <property type="evidence" value="ECO:0007669"/>
    <property type="project" value="UniProtKB-KW"/>
</dbReference>
<dbReference type="Pfam" id="PF08242">
    <property type="entry name" value="Methyltransf_12"/>
    <property type="match status" value="1"/>
</dbReference>
<keyword evidence="3" id="KW-0808">Transferase</keyword>
<comment type="caution">
    <text evidence="3">The sequence shown here is derived from an EMBL/GenBank/DDBJ whole genome shotgun (WGS) entry which is preliminary data.</text>
</comment>
<name>A0ABY1QL77_9BURK</name>
<dbReference type="CDD" id="cd02440">
    <property type="entry name" value="AdoMet_MTases"/>
    <property type="match status" value="1"/>
</dbReference>
<reference evidence="3 4" key="1">
    <citation type="submission" date="2017-05" db="EMBL/GenBank/DDBJ databases">
        <authorList>
            <person name="Varghese N."/>
            <person name="Submissions S."/>
        </authorList>
    </citation>
    <scope>NUCLEOTIDE SEQUENCE [LARGE SCALE GENOMIC DNA]</scope>
    <source>
        <strain evidence="3 4">DSM 26001</strain>
    </source>
</reference>
<evidence type="ECO:0000256" key="1">
    <source>
        <dbReference type="SAM" id="MobiDB-lite"/>
    </source>
</evidence>
<sequence>MSMTSIAGQSGLRRESTGSGGTLSDCQVAQGPAHSPPGFGADDNFDDADHAAHYLAICELLQRHAGDGSVLDIGCGDGRLYHYLTEHAGMPASCYTGIDICGDAVRLAAARFPEARIGRRDYGAESVASQFDCVIFNDSLHCFADPAMVLDKCIDRNMHACSVLIVAMPEGMHEPVWELLAQRYRLVDERKVRDACGSAWAVQTFKLPGSQRMC</sequence>
<keyword evidence="3" id="KW-0489">Methyltransferase</keyword>
<dbReference type="EMBL" id="FXUL01000021">
    <property type="protein sequence ID" value="SMP74558.1"/>
    <property type="molecule type" value="Genomic_DNA"/>
</dbReference>
<organism evidence="3 4">
    <name type="scientific">Noviherbaspirillum suwonense</name>
    <dbReference type="NCBI Taxonomy" id="1224511"/>
    <lineage>
        <taxon>Bacteria</taxon>
        <taxon>Pseudomonadati</taxon>
        <taxon>Pseudomonadota</taxon>
        <taxon>Betaproteobacteria</taxon>
        <taxon>Burkholderiales</taxon>
        <taxon>Oxalobacteraceae</taxon>
        <taxon>Noviherbaspirillum</taxon>
    </lineage>
</organism>
<protein>
    <submittedName>
        <fullName evidence="3">Methyltransferase domain-containing protein</fullName>
    </submittedName>
</protein>
<dbReference type="GO" id="GO:0008168">
    <property type="term" value="F:methyltransferase activity"/>
    <property type="evidence" value="ECO:0007669"/>
    <property type="project" value="UniProtKB-KW"/>
</dbReference>
<evidence type="ECO:0000259" key="2">
    <source>
        <dbReference type="Pfam" id="PF08242"/>
    </source>
</evidence>
<dbReference type="Proteomes" id="UP001158049">
    <property type="component" value="Unassembled WGS sequence"/>
</dbReference>
<dbReference type="Gene3D" id="3.40.50.150">
    <property type="entry name" value="Vaccinia Virus protein VP39"/>
    <property type="match status" value="1"/>
</dbReference>
<accession>A0ABY1QL77</accession>